<dbReference type="InterPro" id="IPR032632">
    <property type="entry name" value="Peptidase_M16_M"/>
</dbReference>
<feature type="domain" description="Coenzyme PQQ synthesis protein F-like C-terminal lobe" evidence="11">
    <location>
        <begin position="828"/>
        <end position="926"/>
    </location>
</feature>
<dbReference type="AlphaFoldDB" id="A0A1X6ML12"/>
<dbReference type="OrthoDB" id="952271at2759"/>
<dbReference type="Gene3D" id="3.30.830.10">
    <property type="entry name" value="Metalloenzyme, LuxS/M16 peptidase-like"/>
    <property type="match status" value="4"/>
</dbReference>
<evidence type="ECO:0000259" key="10">
    <source>
        <dbReference type="Pfam" id="PF16187"/>
    </source>
</evidence>
<evidence type="ECO:0000256" key="4">
    <source>
        <dbReference type="ARBA" id="ARBA00022801"/>
    </source>
</evidence>
<evidence type="ECO:0000256" key="1">
    <source>
        <dbReference type="ARBA" id="ARBA00007261"/>
    </source>
</evidence>
<dbReference type="PANTHER" id="PTHR43690">
    <property type="entry name" value="NARDILYSIN"/>
    <property type="match status" value="1"/>
</dbReference>
<dbReference type="Pfam" id="PF00675">
    <property type="entry name" value="Peptidase_M16"/>
    <property type="match status" value="1"/>
</dbReference>
<accession>A0A1X6ML12</accession>
<evidence type="ECO:0008006" key="14">
    <source>
        <dbReference type="Google" id="ProtNLM"/>
    </source>
</evidence>
<dbReference type="GO" id="GO:0005739">
    <property type="term" value="C:mitochondrion"/>
    <property type="evidence" value="ECO:0007669"/>
    <property type="project" value="TreeGrafter"/>
</dbReference>
<keyword evidence="5" id="KW-0862">Zinc</keyword>
<dbReference type="PROSITE" id="PS00143">
    <property type="entry name" value="INSULINASE"/>
    <property type="match status" value="1"/>
</dbReference>
<keyword evidence="6" id="KW-0482">Metalloprotease</keyword>
<dbReference type="InterPro" id="IPR007863">
    <property type="entry name" value="Peptidase_M16_C"/>
</dbReference>
<evidence type="ECO:0000256" key="5">
    <source>
        <dbReference type="ARBA" id="ARBA00022833"/>
    </source>
</evidence>
<evidence type="ECO:0000259" key="8">
    <source>
        <dbReference type="Pfam" id="PF00675"/>
    </source>
</evidence>
<evidence type="ECO:0000256" key="2">
    <source>
        <dbReference type="ARBA" id="ARBA00022670"/>
    </source>
</evidence>
<dbReference type="FunFam" id="3.30.830.10:FF:000005">
    <property type="entry name" value="nardilysin isoform X1"/>
    <property type="match status" value="1"/>
</dbReference>
<dbReference type="GO" id="GO:0005829">
    <property type="term" value="C:cytosol"/>
    <property type="evidence" value="ECO:0007669"/>
    <property type="project" value="TreeGrafter"/>
</dbReference>
<dbReference type="Pfam" id="PF16187">
    <property type="entry name" value="Peptidase_M16_M"/>
    <property type="match status" value="1"/>
</dbReference>
<proteinExistence type="inferred from homology"/>
<dbReference type="STRING" id="670580.A0A1X6ML12"/>
<keyword evidence="4" id="KW-0378">Hydrolase</keyword>
<evidence type="ECO:0000256" key="6">
    <source>
        <dbReference type="ARBA" id="ARBA00023049"/>
    </source>
</evidence>
<dbReference type="GO" id="GO:0004222">
    <property type="term" value="F:metalloendopeptidase activity"/>
    <property type="evidence" value="ECO:0007669"/>
    <property type="project" value="InterPro"/>
</dbReference>
<evidence type="ECO:0000256" key="7">
    <source>
        <dbReference type="RuleBase" id="RU004447"/>
    </source>
</evidence>
<keyword evidence="2" id="KW-0645">Protease</keyword>
<organism evidence="12 13">
    <name type="scientific">Postia placenta MAD-698-R-SB12</name>
    <dbReference type="NCBI Taxonomy" id="670580"/>
    <lineage>
        <taxon>Eukaryota</taxon>
        <taxon>Fungi</taxon>
        <taxon>Dikarya</taxon>
        <taxon>Basidiomycota</taxon>
        <taxon>Agaricomycotina</taxon>
        <taxon>Agaricomycetes</taxon>
        <taxon>Polyporales</taxon>
        <taxon>Adustoporiaceae</taxon>
        <taxon>Rhodonia</taxon>
    </lineage>
</organism>
<dbReference type="Pfam" id="PF22456">
    <property type="entry name" value="PqqF-like_C_4"/>
    <property type="match status" value="1"/>
</dbReference>
<dbReference type="InterPro" id="IPR050626">
    <property type="entry name" value="Peptidase_M16"/>
</dbReference>
<evidence type="ECO:0000256" key="3">
    <source>
        <dbReference type="ARBA" id="ARBA00022723"/>
    </source>
</evidence>
<dbReference type="RefSeq" id="XP_024333868.1">
    <property type="nucleotide sequence ID" value="XM_024487174.1"/>
</dbReference>
<protein>
    <recommendedName>
        <fullName evidence="14">Peptidase M16 N-terminal domain-containing protein</fullName>
    </recommendedName>
</protein>
<dbReference type="InterPro" id="IPR011249">
    <property type="entry name" value="Metalloenz_LuxS/M16"/>
</dbReference>
<gene>
    <name evidence="12" type="ORF">POSPLADRAFT_1157341</name>
</gene>
<dbReference type="PANTHER" id="PTHR43690:SF18">
    <property type="entry name" value="INSULIN-DEGRADING ENZYME-RELATED"/>
    <property type="match status" value="1"/>
</dbReference>
<dbReference type="InterPro" id="IPR054734">
    <property type="entry name" value="PqqF-like_C_4"/>
</dbReference>
<dbReference type="GeneID" id="36332123"/>
<dbReference type="GO" id="GO:0051603">
    <property type="term" value="P:proteolysis involved in protein catabolic process"/>
    <property type="evidence" value="ECO:0007669"/>
    <property type="project" value="TreeGrafter"/>
</dbReference>
<comment type="similarity">
    <text evidence="1 7">Belongs to the peptidase M16 family.</text>
</comment>
<sequence length="1041" mass="116743">MSSKWRDCATRDGIYSFSTFTGHIDKPDLDDRDYRLVDLNNGLRAIVIHDDTADKAAACVTVQVGAMHDPDDVHGLAHFLEHMISKGSELFPEENDFLSYISSNGGARNASTGSSQMDYWFSIGAAHLPGGLARLAAFFHCPLFTESLTKREIYAVDSEYRKNIQNDVRRVLQINRTLSAPEHPYSKFSTGCVESITAAARKLQAETQGDGESTDESSVWTETRRRMVEWWKQEYCAGRMTLAVLGKGEKTFCFYALYNSFLTVYVESLEELTHMVVSLFSPISNRGLDPRPVSTQPVWGPNEMGSIIFIKTVKDYYSLTLTFMIPDQRPHLDTQPAFMISHFLGHEGPGSVYAYLKKKNWLISISTGAEWRNPSVQQLKVSVRLTKEGYGHYKDVLLTIYNYLSLLRLSPSPFPLYHFTEAHTIALLHFRFRERGQPHSYVQGLSAQLAEPHAPEHAVSGTSILRAWDEAAFKAILAVCTPEKGRVTLQAREHLEVIVGADAKWEKERWLGGEYCVQRLDAGVMDKANLPNENPGLHLPQANPFIPTNLSVDRVQVLEPTRAPSCIRRTPISTLWHKKDDQFWVPKAIVNVEIKSLLAYGTPRQALLTRILADLVDDALAEITYAAHLAGLSYGLSNTAKGICVHVSGYNDKLSVLLNMVLEKLKDIQVDSERLKVMMEQASLIMREYENFYLGQPSGLSKTLGGWALMEKVWTPAEKLAEFDFVEVGDVQRHKEELLSKTYIDMLVSGNVSQEEAIVLARHVEQCLSARPLSLSEHPCRRALALPDSTNVIVRRTHSNAQETNSSLAYFCQFGHVADALLRPVMELIGHIMKEPAYSELRTKEQLGYVVLAATTTISTSICLYVMIQSTHAPWYLEDRVDTFFATLRGTLSTMSPEDFTYKKQGLIVKKLERVKNLREETGRFWARIDAGDCDFLRADKDTAAIQALSIDELLAVYDRLILPSAARKKVSIHLLSQQLREVPPQTERPGALVIAEGQDPELALFKRSMPSHSAAVPVDQMSSLSASTQQPAIRLEKASL</sequence>
<feature type="domain" description="Peptidase M16 middle/third" evidence="10">
    <location>
        <begin position="430"/>
        <end position="722"/>
    </location>
</feature>
<dbReference type="InterPro" id="IPR011765">
    <property type="entry name" value="Pept_M16_N"/>
</dbReference>
<dbReference type="EMBL" id="KZ110609">
    <property type="protein sequence ID" value="OSX57074.1"/>
    <property type="molecule type" value="Genomic_DNA"/>
</dbReference>
<name>A0A1X6ML12_9APHY</name>
<evidence type="ECO:0000259" key="11">
    <source>
        <dbReference type="Pfam" id="PF22456"/>
    </source>
</evidence>
<evidence type="ECO:0000259" key="9">
    <source>
        <dbReference type="Pfam" id="PF05193"/>
    </source>
</evidence>
<dbReference type="FunFam" id="3.30.830.10:FF:000003">
    <property type="entry name" value="Insulin-degrading enzyme"/>
    <property type="match status" value="1"/>
</dbReference>
<dbReference type="SUPFAM" id="SSF63411">
    <property type="entry name" value="LuxS/MPP-like metallohydrolase"/>
    <property type="match status" value="4"/>
</dbReference>
<keyword evidence="3" id="KW-0479">Metal-binding</keyword>
<dbReference type="GO" id="GO:0046872">
    <property type="term" value="F:metal ion binding"/>
    <property type="evidence" value="ECO:0007669"/>
    <property type="project" value="UniProtKB-KW"/>
</dbReference>
<evidence type="ECO:0000313" key="12">
    <source>
        <dbReference type="EMBL" id="OSX57074.1"/>
    </source>
</evidence>
<dbReference type="Pfam" id="PF05193">
    <property type="entry name" value="Peptidase_M16_C"/>
    <property type="match status" value="1"/>
</dbReference>
<dbReference type="GO" id="GO:0043171">
    <property type="term" value="P:peptide catabolic process"/>
    <property type="evidence" value="ECO:0007669"/>
    <property type="project" value="TreeGrafter"/>
</dbReference>
<feature type="domain" description="Peptidase M16 N-terminal" evidence="8">
    <location>
        <begin position="46"/>
        <end position="181"/>
    </location>
</feature>
<evidence type="ECO:0000313" key="13">
    <source>
        <dbReference type="Proteomes" id="UP000194127"/>
    </source>
</evidence>
<reference evidence="12 13" key="1">
    <citation type="submission" date="2017-04" db="EMBL/GenBank/DDBJ databases">
        <title>Genome Sequence of the Model Brown-Rot Fungus Postia placenta SB12.</title>
        <authorList>
            <consortium name="DOE Joint Genome Institute"/>
            <person name="Gaskell J."/>
            <person name="Kersten P."/>
            <person name="Larrondo L.F."/>
            <person name="Canessa P."/>
            <person name="Martinez D."/>
            <person name="Hibbett D."/>
            <person name="Schmoll M."/>
            <person name="Kubicek C.P."/>
            <person name="Martinez A.T."/>
            <person name="Yadav J."/>
            <person name="Master E."/>
            <person name="Magnuson J.K."/>
            <person name="James T."/>
            <person name="Yaver D."/>
            <person name="Berka R."/>
            <person name="Labutti K."/>
            <person name="Lipzen A."/>
            <person name="Aerts A."/>
            <person name="Barry K."/>
            <person name="Henrissat B."/>
            <person name="Blanchette R."/>
            <person name="Grigoriev I."/>
            <person name="Cullen D."/>
        </authorList>
    </citation>
    <scope>NUCLEOTIDE SEQUENCE [LARGE SCALE GENOMIC DNA]</scope>
    <source>
        <strain evidence="12 13">MAD-698-R-SB12</strain>
    </source>
</reference>
<dbReference type="InterPro" id="IPR001431">
    <property type="entry name" value="Pept_M16_Zn_BS"/>
</dbReference>
<dbReference type="Proteomes" id="UP000194127">
    <property type="component" value="Unassembled WGS sequence"/>
</dbReference>
<feature type="domain" description="Peptidase M16 C-terminal" evidence="9">
    <location>
        <begin position="268"/>
        <end position="409"/>
    </location>
</feature>
<keyword evidence="13" id="KW-1185">Reference proteome</keyword>